<dbReference type="Proteomes" id="UP000479710">
    <property type="component" value="Unassembled WGS sequence"/>
</dbReference>
<sequence>MASFHADARVHMDYFASTHPVTINQDEIAQKNYEIGQDDEDAGSSLLGRRRLGGGDHPPRRVGGSGGRPA</sequence>
<evidence type="ECO:0000313" key="2">
    <source>
        <dbReference type="EMBL" id="KAF0908199.1"/>
    </source>
</evidence>
<evidence type="ECO:0000313" key="3">
    <source>
        <dbReference type="Proteomes" id="UP000479710"/>
    </source>
</evidence>
<comment type="caution">
    <text evidence="2">The sequence shown here is derived from an EMBL/GenBank/DDBJ whole genome shotgun (WGS) entry which is preliminary data.</text>
</comment>
<accession>A0A6G1D744</accession>
<name>A0A6G1D744_9ORYZ</name>
<gene>
    <name evidence="2" type="ORF">E2562_023824</name>
</gene>
<proteinExistence type="predicted"/>
<organism evidence="2 3">
    <name type="scientific">Oryza meyeriana var. granulata</name>
    <dbReference type="NCBI Taxonomy" id="110450"/>
    <lineage>
        <taxon>Eukaryota</taxon>
        <taxon>Viridiplantae</taxon>
        <taxon>Streptophyta</taxon>
        <taxon>Embryophyta</taxon>
        <taxon>Tracheophyta</taxon>
        <taxon>Spermatophyta</taxon>
        <taxon>Magnoliopsida</taxon>
        <taxon>Liliopsida</taxon>
        <taxon>Poales</taxon>
        <taxon>Poaceae</taxon>
        <taxon>BOP clade</taxon>
        <taxon>Oryzoideae</taxon>
        <taxon>Oryzeae</taxon>
        <taxon>Oryzinae</taxon>
        <taxon>Oryza</taxon>
        <taxon>Oryza meyeriana</taxon>
    </lineage>
</organism>
<keyword evidence="3" id="KW-1185">Reference proteome</keyword>
<reference evidence="2 3" key="1">
    <citation type="submission" date="2019-11" db="EMBL/GenBank/DDBJ databases">
        <title>Whole genome sequence of Oryza granulata.</title>
        <authorList>
            <person name="Li W."/>
        </authorList>
    </citation>
    <scope>NUCLEOTIDE SEQUENCE [LARGE SCALE GENOMIC DNA]</scope>
    <source>
        <strain evidence="3">cv. Menghai</strain>
        <tissue evidence="2">Leaf</tissue>
    </source>
</reference>
<dbReference type="AlphaFoldDB" id="A0A6G1D744"/>
<feature type="region of interest" description="Disordered" evidence="1">
    <location>
        <begin position="30"/>
        <end position="70"/>
    </location>
</feature>
<protein>
    <submittedName>
        <fullName evidence="2">Uncharacterized protein</fullName>
    </submittedName>
</protein>
<evidence type="ECO:0000256" key="1">
    <source>
        <dbReference type="SAM" id="MobiDB-lite"/>
    </source>
</evidence>
<dbReference type="EMBL" id="SPHZ02000007">
    <property type="protein sequence ID" value="KAF0908199.1"/>
    <property type="molecule type" value="Genomic_DNA"/>
</dbReference>